<evidence type="ECO:0000313" key="1">
    <source>
        <dbReference type="EMBL" id="JAE36542.1"/>
    </source>
</evidence>
<dbReference type="EMBL" id="GBRH01161354">
    <property type="protein sequence ID" value="JAE36542.1"/>
    <property type="molecule type" value="Transcribed_RNA"/>
</dbReference>
<proteinExistence type="predicted"/>
<name>A0A0A9HIF3_ARUDO</name>
<reference evidence="1" key="2">
    <citation type="journal article" date="2015" name="Data Brief">
        <title>Shoot transcriptome of the giant reed, Arundo donax.</title>
        <authorList>
            <person name="Barrero R.A."/>
            <person name="Guerrero F.D."/>
            <person name="Moolhuijzen P."/>
            <person name="Goolsby J.A."/>
            <person name="Tidwell J."/>
            <person name="Bellgard S.E."/>
            <person name="Bellgard M.I."/>
        </authorList>
    </citation>
    <scope>NUCLEOTIDE SEQUENCE</scope>
    <source>
        <tissue evidence="1">Shoot tissue taken approximately 20 cm above the soil surface</tissue>
    </source>
</reference>
<accession>A0A0A9HIF3</accession>
<protein>
    <submittedName>
        <fullName evidence="1">Uncharacterized protein</fullName>
    </submittedName>
</protein>
<organism evidence="1">
    <name type="scientific">Arundo donax</name>
    <name type="common">Giant reed</name>
    <name type="synonym">Donax arundinaceus</name>
    <dbReference type="NCBI Taxonomy" id="35708"/>
    <lineage>
        <taxon>Eukaryota</taxon>
        <taxon>Viridiplantae</taxon>
        <taxon>Streptophyta</taxon>
        <taxon>Embryophyta</taxon>
        <taxon>Tracheophyta</taxon>
        <taxon>Spermatophyta</taxon>
        <taxon>Magnoliopsida</taxon>
        <taxon>Liliopsida</taxon>
        <taxon>Poales</taxon>
        <taxon>Poaceae</taxon>
        <taxon>PACMAD clade</taxon>
        <taxon>Arundinoideae</taxon>
        <taxon>Arundineae</taxon>
        <taxon>Arundo</taxon>
    </lineage>
</organism>
<reference evidence="1" key="1">
    <citation type="submission" date="2014-09" db="EMBL/GenBank/DDBJ databases">
        <authorList>
            <person name="Magalhaes I.L.F."/>
            <person name="Oliveira U."/>
            <person name="Santos F.R."/>
            <person name="Vidigal T.H.D.A."/>
            <person name="Brescovit A.D."/>
            <person name="Santos A.J."/>
        </authorList>
    </citation>
    <scope>NUCLEOTIDE SEQUENCE</scope>
    <source>
        <tissue evidence="1">Shoot tissue taken approximately 20 cm above the soil surface</tissue>
    </source>
</reference>
<dbReference type="AlphaFoldDB" id="A0A0A9HIF3"/>
<dbReference type="InterPro" id="IPR007658">
    <property type="entry name" value="DUF594"/>
</dbReference>
<sequence length="74" mass="7777">MDGSAREGVWKLLADVWAEVVVYAAPTGSELHVTAHKEALAQGGEFITLLWALTIHTGIARGPAVVAPPPECTV</sequence>
<dbReference type="Pfam" id="PF04578">
    <property type="entry name" value="DUF594"/>
    <property type="match status" value="1"/>
</dbReference>